<evidence type="ECO:0000313" key="4">
    <source>
        <dbReference type="Proteomes" id="UP001189429"/>
    </source>
</evidence>
<evidence type="ECO:0000313" key="3">
    <source>
        <dbReference type="EMBL" id="CAK0802619.1"/>
    </source>
</evidence>
<dbReference type="Pfam" id="PF00078">
    <property type="entry name" value="RVT_1"/>
    <property type="match status" value="1"/>
</dbReference>
<keyword evidence="1" id="KW-1133">Transmembrane helix</keyword>
<gene>
    <name evidence="3" type="ORF">PCOR1329_LOCUS10074</name>
</gene>
<dbReference type="InterPro" id="IPR000477">
    <property type="entry name" value="RT_dom"/>
</dbReference>
<dbReference type="PANTHER" id="PTHR19446">
    <property type="entry name" value="REVERSE TRANSCRIPTASES"/>
    <property type="match status" value="1"/>
</dbReference>
<feature type="non-terminal residue" evidence="3">
    <location>
        <position position="313"/>
    </location>
</feature>
<comment type="caution">
    <text evidence="3">The sequence shown here is derived from an EMBL/GenBank/DDBJ whole genome shotgun (WGS) entry which is preliminary data.</text>
</comment>
<proteinExistence type="predicted"/>
<dbReference type="Proteomes" id="UP001189429">
    <property type="component" value="Unassembled WGS sequence"/>
</dbReference>
<feature type="transmembrane region" description="Helical" evidence="1">
    <location>
        <begin position="269"/>
        <end position="292"/>
    </location>
</feature>
<evidence type="ECO:0000256" key="1">
    <source>
        <dbReference type="SAM" id="Phobius"/>
    </source>
</evidence>
<keyword evidence="1" id="KW-0472">Membrane</keyword>
<protein>
    <recommendedName>
        <fullName evidence="2">Reverse transcriptase domain-containing protein</fullName>
    </recommendedName>
</protein>
<evidence type="ECO:0000259" key="2">
    <source>
        <dbReference type="Pfam" id="PF00078"/>
    </source>
</evidence>
<accession>A0ABN9Q9W3</accession>
<feature type="domain" description="Reverse transcriptase" evidence="2">
    <location>
        <begin position="184"/>
        <end position="299"/>
    </location>
</feature>
<dbReference type="EMBL" id="CAUYUJ010002841">
    <property type="protein sequence ID" value="CAK0802619.1"/>
    <property type="molecule type" value="Genomic_DNA"/>
</dbReference>
<organism evidence="3 4">
    <name type="scientific">Prorocentrum cordatum</name>
    <dbReference type="NCBI Taxonomy" id="2364126"/>
    <lineage>
        <taxon>Eukaryota</taxon>
        <taxon>Sar</taxon>
        <taxon>Alveolata</taxon>
        <taxon>Dinophyceae</taxon>
        <taxon>Prorocentrales</taxon>
        <taxon>Prorocentraceae</taxon>
        <taxon>Prorocentrum</taxon>
    </lineage>
</organism>
<reference evidence="3" key="1">
    <citation type="submission" date="2023-10" db="EMBL/GenBank/DDBJ databases">
        <authorList>
            <person name="Chen Y."/>
            <person name="Shah S."/>
            <person name="Dougan E. K."/>
            <person name="Thang M."/>
            <person name="Chan C."/>
        </authorList>
    </citation>
    <scope>NUCLEOTIDE SEQUENCE [LARGE SCALE GENOMIC DNA]</scope>
</reference>
<name>A0ABN9Q9W3_9DINO</name>
<keyword evidence="1" id="KW-0812">Transmembrane</keyword>
<keyword evidence="4" id="KW-1185">Reference proteome</keyword>
<sequence length="313" mass="35453">MCILAGDFNFYAAGEQREYLAGHLSQPQESSTYGVRAHFDAVFAKFLELCEFFSTDACELIDADAFQQFLTAHWSRVFAPRRVEPDALQEYLPFVQVAPQLSSWTLTYPQFQELVEKLHDSAPGPDGIPYSVWRAHDNCTRILYDFYLYFLASQRLPDDFNEALGVFLPKGSQPGDDILVRREADTTRPISLSNSDNKIISKALNCFLRDIVEITAHTQQRGFVRGRQIVDNLIEMEAHGLVWGSVEGFDNAGDAMFDIASAFPSISHVFLFAILTAMQLPSFVIAMLQALYSNMTMRVVFRGKRYGLIQCLR</sequence>